<evidence type="ECO:0000256" key="9">
    <source>
        <dbReference type="ARBA" id="ARBA00055427"/>
    </source>
</evidence>
<evidence type="ECO:0000256" key="3">
    <source>
        <dbReference type="ARBA" id="ARBA00022500"/>
    </source>
</evidence>
<reference evidence="11 12" key="1">
    <citation type="submission" date="2020-05" db="EMBL/GenBank/DDBJ databases">
        <title>Electrophorus electricus (electric eel) genome, fEleEle1, primary haplotype.</title>
        <authorList>
            <person name="Myers G."/>
            <person name="Meyer A."/>
            <person name="Fedrigo O."/>
            <person name="Formenti G."/>
            <person name="Rhie A."/>
            <person name="Tracey A."/>
            <person name="Sims Y."/>
            <person name="Jarvis E.D."/>
        </authorList>
    </citation>
    <scope>NUCLEOTIDE SEQUENCE [LARGE SCALE GENOMIC DNA]</scope>
</reference>
<evidence type="ECO:0000256" key="2">
    <source>
        <dbReference type="ARBA" id="ARBA00010352"/>
    </source>
</evidence>
<dbReference type="AlphaFoldDB" id="A0AAY5F0T5"/>
<comment type="function">
    <text evidence="9">Acts as a ligand for C-C chemokine receptor CCR2. Signals through binding and activation of CCR2 and induces a strong chemotactic response and mobilization of intracellular calcium ions. Exhibits a chemotactic activity for monocytes and lymphocytes but not neutrophils.</text>
</comment>
<protein>
    <recommendedName>
        <fullName evidence="10">Prostate-associated microseminoprotein</fullName>
    </recommendedName>
</protein>
<dbReference type="PANTHER" id="PTHR10500:SF4">
    <property type="entry name" value="PROSTATE-ASSOCIATED MICROSEMINOPROTEIN"/>
    <property type="match status" value="1"/>
</dbReference>
<dbReference type="GO" id="GO:0006935">
    <property type="term" value="P:chemotaxis"/>
    <property type="evidence" value="ECO:0007669"/>
    <property type="project" value="UniProtKB-KW"/>
</dbReference>
<keyword evidence="3" id="KW-0145">Chemotaxis</keyword>
<evidence type="ECO:0000256" key="4">
    <source>
        <dbReference type="ARBA" id="ARBA00022514"/>
    </source>
</evidence>
<accession>A0AAY5F0T5</accession>
<dbReference type="Gene3D" id="2.60.40.1900">
    <property type="entry name" value="Beta-microseminoprotein (PSP94) domain"/>
    <property type="match status" value="1"/>
</dbReference>
<evidence type="ECO:0000256" key="8">
    <source>
        <dbReference type="ARBA" id="ARBA00023198"/>
    </source>
</evidence>
<organism evidence="11 12">
    <name type="scientific">Electrophorus electricus</name>
    <name type="common">Electric eel</name>
    <name type="synonym">Gymnotus electricus</name>
    <dbReference type="NCBI Taxonomy" id="8005"/>
    <lineage>
        <taxon>Eukaryota</taxon>
        <taxon>Metazoa</taxon>
        <taxon>Chordata</taxon>
        <taxon>Craniata</taxon>
        <taxon>Vertebrata</taxon>
        <taxon>Euteleostomi</taxon>
        <taxon>Actinopterygii</taxon>
        <taxon>Neopterygii</taxon>
        <taxon>Teleostei</taxon>
        <taxon>Ostariophysi</taxon>
        <taxon>Gymnotiformes</taxon>
        <taxon>Gymnotoidei</taxon>
        <taxon>Gymnotidae</taxon>
        <taxon>Electrophorus</taxon>
    </lineage>
</organism>
<dbReference type="FunFam" id="2.60.40.1900:FF:000001">
    <property type="entry name" value="Beta-microseminoprotein"/>
    <property type="match status" value="1"/>
</dbReference>
<dbReference type="PANTHER" id="PTHR10500">
    <property type="entry name" value="BETA-MICROSEMINOPROTEIN"/>
    <property type="match status" value="1"/>
</dbReference>
<evidence type="ECO:0000256" key="1">
    <source>
        <dbReference type="ARBA" id="ARBA00004613"/>
    </source>
</evidence>
<name>A0AAY5F0T5_ELEEL</name>
<dbReference type="GO" id="GO:0005125">
    <property type="term" value="F:cytokine activity"/>
    <property type="evidence" value="ECO:0007669"/>
    <property type="project" value="UniProtKB-KW"/>
</dbReference>
<keyword evidence="12" id="KW-1185">Reference proteome</keyword>
<dbReference type="GO" id="GO:0005615">
    <property type="term" value="C:extracellular space"/>
    <property type="evidence" value="ECO:0007669"/>
    <property type="project" value="UniProtKB-KW"/>
</dbReference>
<evidence type="ECO:0000256" key="7">
    <source>
        <dbReference type="ARBA" id="ARBA00023157"/>
    </source>
</evidence>
<keyword evidence="6" id="KW-0732">Signal</keyword>
<comment type="subcellular location">
    <subcellularLocation>
        <location evidence="1">Secreted</location>
    </subcellularLocation>
</comment>
<dbReference type="Ensembl" id="ENSEEET00000064802.1">
    <property type="protein sequence ID" value="ENSEEEP00000062656.1"/>
    <property type="gene ID" value="ENSEEEG00000026886.1"/>
</dbReference>
<dbReference type="GO" id="GO:0005737">
    <property type="term" value="C:cytoplasm"/>
    <property type="evidence" value="ECO:0007669"/>
    <property type="project" value="TreeGrafter"/>
</dbReference>
<dbReference type="GeneTree" id="ENSGT00980000198711"/>
<dbReference type="Pfam" id="PF05825">
    <property type="entry name" value="PSP94"/>
    <property type="match status" value="1"/>
</dbReference>
<keyword evidence="7" id="KW-1015">Disulfide bond</keyword>
<evidence type="ECO:0000256" key="6">
    <source>
        <dbReference type="ARBA" id="ARBA00022729"/>
    </source>
</evidence>
<keyword evidence="4" id="KW-0202">Cytokine</keyword>
<proteinExistence type="inferred from homology"/>
<evidence type="ECO:0000256" key="10">
    <source>
        <dbReference type="ARBA" id="ARBA00067795"/>
    </source>
</evidence>
<sequence length="137" mass="14499">MPCLIVGAKPSLHPRPIKMCVCVWGGGGGGGVVKVSSLLSPSTALCEYKGRRYSLGDSWMEQGCVQCTCLHPVGVGCCETSVVHWPVDFPPWCEVRVESPMCKVTLVLASDPRLPCIPGEGNSVDPSHGSMNMKLAG</sequence>
<keyword evidence="5" id="KW-0964">Secreted</keyword>
<reference evidence="11" key="2">
    <citation type="submission" date="2025-08" db="UniProtKB">
        <authorList>
            <consortium name="Ensembl"/>
        </authorList>
    </citation>
    <scope>IDENTIFICATION</scope>
</reference>
<dbReference type="GO" id="GO:0006954">
    <property type="term" value="P:inflammatory response"/>
    <property type="evidence" value="ECO:0007669"/>
    <property type="project" value="UniProtKB-KW"/>
</dbReference>
<evidence type="ECO:0000313" key="12">
    <source>
        <dbReference type="Proteomes" id="UP000314983"/>
    </source>
</evidence>
<gene>
    <name evidence="11" type="primary">MSMP</name>
</gene>
<evidence type="ECO:0000256" key="5">
    <source>
        <dbReference type="ARBA" id="ARBA00022525"/>
    </source>
</evidence>
<evidence type="ECO:0000313" key="11">
    <source>
        <dbReference type="Ensembl" id="ENSEEEP00000062656.1"/>
    </source>
</evidence>
<comment type="similarity">
    <text evidence="2">Belongs to the beta-microseminoprotein family.</text>
</comment>
<dbReference type="Proteomes" id="UP000314983">
    <property type="component" value="Chromosome 19"/>
</dbReference>
<dbReference type="InterPro" id="IPR008735">
    <property type="entry name" value="PSP94"/>
</dbReference>
<reference evidence="11" key="3">
    <citation type="submission" date="2025-09" db="UniProtKB">
        <authorList>
            <consortium name="Ensembl"/>
        </authorList>
    </citation>
    <scope>IDENTIFICATION</scope>
</reference>
<keyword evidence="8" id="KW-0395">Inflammatory response</keyword>